<protein>
    <recommendedName>
        <fullName evidence="5">RGS domain-containing protein</fullName>
    </recommendedName>
</protein>
<evidence type="ECO:0000256" key="2">
    <source>
        <dbReference type="SAM" id="Phobius"/>
    </source>
</evidence>
<dbReference type="InterPro" id="IPR044926">
    <property type="entry name" value="RGS_subdomain_2"/>
</dbReference>
<evidence type="ECO:0000313" key="4">
    <source>
        <dbReference type="Proteomes" id="UP000188320"/>
    </source>
</evidence>
<dbReference type="Proteomes" id="UP000188320">
    <property type="component" value="Unassembled WGS sequence"/>
</dbReference>
<dbReference type="Gene3D" id="1.10.167.10">
    <property type="entry name" value="Regulator of G-protein Signalling 4, domain 2"/>
    <property type="match status" value="1"/>
</dbReference>
<feature type="transmembrane region" description="Helical" evidence="2">
    <location>
        <begin position="585"/>
        <end position="607"/>
    </location>
</feature>
<feature type="compositionally biased region" description="Low complexity" evidence="1">
    <location>
        <begin position="92"/>
        <end position="105"/>
    </location>
</feature>
<keyword evidence="2" id="KW-0812">Transmembrane</keyword>
<sequence>MYNNRHIGSMASKHFEFERKSDEHIVRDISDKTSLTITEDKADDLYSELAIPSASRSAHDKQTKLSSFEDSSPSMLLYDYTSLNSDLSSLPNLNSSLPSNPSLPSATVPTDSRTPLHKSESAFTYDQLSSCLDTITSGDFLTSFNSSNLNNSSLLNSVPSLNHNNQSADFVSLTTTVGSSPSIPANFNLSHTSSSLVYEKPNTTPATTTTASAAAVTVVFTDSSKIDTQPADSDYAEKKALDSLATKNVSLWDPHAQVTPPLGSRAIFAGGKGIEADMKKYKHLFDKTPDLNDCLYGRSAYPFCLSNYYEYLTEMEKNQGDLEFWLEINRLLPDVIQKQTVVQNIENTGDKNSDHRSAAVTPVLYNEYNSLKPVAGVTPCRLHRLCRAIFTDTSEHSEKEHNDAINQGIVEDIFHKYISQPHNRGRIFIPQEIRQESESALMAFKKESSSPSSSSPPRDMNTVVSSLSPACNFVYATMKYETFPRFLYECYYHNIRPKSTPIRFACGFFFLVVALCTEFSLLFTSSASRGWSWFCVIPFFLSFYSLLTAIFRVDSFYALAAKSTGFDGNDNTIHNANALRNHRKYALLILLASILLAVFFSLIFFFIPGTRI</sequence>
<feature type="transmembrane region" description="Helical" evidence="2">
    <location>
        <begin position="504"/>
        <end position="525"/>
    </location>
</feature>
<dbReference type="SUPFAM" id="SSF48097">
    <property type="entry name" value="Regulator of G-protein signaling, RGS"/>
    <property type="match status" value="1"/>
</dbReference>
<proteinExistence type="predicted"/>
<organism evidence="3 4">
    <name type="scientific">Zancudomyces culisetae</name>
    <name type="common">Gut fungus</name>
    <name type="synonym">Smittium culisetae</name>
    <dbReference type="NCBI Taxonomy" id="1213189"/>
    <lineage>
        <taxon>Eukaryota</taxon>
        <taxon>Fungi</taxon>
        <taxon>Fungi incertae sedis</taxon>
        <taxon>Zoopagomycota</taxon>
        <taxon>Kickxellomycotina</taxon>
        <taxon>Harpellomycetes</taxon>
        <taxon>Harpellales</taxon>
        <taxon>Legeriomycetaceae</taxon>
        <taxon>Zancudomyces</taxon>
    </lineage>
</organism>
<feature type="region of interest" description="Disordered" evidence="1">
    <location>
        <begin position="92"/>
        <end position="115"/>
    </location>
</feature>
<accession>A0A1R1PK84</accession>
<keyword evidence="2" id="KW-0472">Membrane</keyword>
<evidence type="ECO:0000256" key="1">
    <source>
        <dbReference type="SAM" id="MobiDB-lite"/>
    </source>
</evidence>
<evidence type="ECO:0008006" key="5">
    <source>
        <dbReference type="Google" id="ProtNLM"/>
    </source>
</evidence>
<name>A0A1R1PK84_ZANCU</name>
<dbReference type="EMBL" id="LSSK01000916">
    <property type="protein sequence ID" value="OMH81375.1"/>
    <property type="molecule type" value="Genomic_DNA"/>
</dbReference>
<keyword evidence="2" id="KW-1133">Transmembrane helix</keyword>
<dbReference type="InterPro" id="IPR036305">
    <property type="entry name" value="RGS_sf"/>
</dbReference>
<keyword evidence="4" id="KW-1185">Reference proteome</keyword>
<gene>
    <name evidence="3" type="ORF">AX774_g5177</name>
</gene>
<evidence type="ECO:0000313" key="3">
    <source>
        <dbReference type="EMBL" id="OMH81375.1"/>
    </source>
</evidence>
<reference evidence="4" key="1">
    <citation type="submission" date="2017-01" db="EMBL/GenBank/DDBJ databases">
        <authorList>
            <person name="Wang Y."/>
            <person name="White M."/>
            <person name="Kvist S."/>
            <person name="Moncalvo J.-M."/>
        </authorList>
    </citation>
    <scope>NUCLEOTIDE SEQUENCE [LARGE SCALE GENOMIC DNA]</scope>
    <source>
        <strain evidence="4">COL-18-3</strain>
    </source>
</reference>
<dbReference type="OrthoDB" id="5584247at2759"/>
<comment type="caution">
    <text evidence="3">The sequence shown here is derived from an EMBL/GenBank/DDBJ whole genome shotgun (WGS) entry which is preliminary data.</text>
</comment>
<dbReference type="AlphaFoldDB" id="A0A1R1PK84"/>
<feature type="transmembrane region" description="Helical" evidence="2">
    <location>
        <begin position="531"/>
        <end position="553"/>
    </location>
</feature>